<proteinExistence type="predicted"/>
<protein>
    <submittedName>
        <fullName evidence="2">Uncharacterized protein</fullName>
    </submittedName>
</protein>
<dbReference type="AlphaFoldDB" id="A0A2T7G4Z7"/>
<evidence type="ECO:0000256" key="1">
    <source>
        <dbReference type="SAM" id="MobiDB-lite"/>
    </source>
</evidence>
<evidence type="ECO:0000313" key="3">
    <source>
        <dbReference type="Proteomes" id="UP000244446"/>
    </source>
</evidence>
<organism evidence="2 3">
    <name type="scientific">Pelagivirga sediminicola</name>
    <dbReference type="NCBI Taxonomy" id="2170575"/>
    <lineage>
        <taxon>Bacteria</taxon>
        <taxon>Pseudomonadati</taxon>
        <taxon>Pseudomonadota</taxon>
        <taxon>Alphaproteobacteria</taxon>
        <taxon>Rhodobacterales</taxon>
        <taxon>Paracoccaceae</taxon>
        <taxon>Pelagivirga</taxon>
    </lineage>
</organism>
<keyword evidence="3" id="KW-1185">Reference proteome</keyword>
<comment type="caution">
    <text evidence="2">The sequence shown here is derived from an EMBL/GenBank/DDBJ whole genome shotgun (WGS) entry which is preliminary data.</text>
</comment>
<sequence>MHSLDLAGAMDRAASHTMSSRLEIDLDHYQSYLDDPDLTADQKAEIVRSLWTIITAFVELGFGVHPAQQACGKRQKSLDRKGNSESTESNQDENDPDLDAPAI</sequence>
<name>A0A2T7G4Z7_9RHOB</name>
<feature type="region of interest" description="Disordered" evidence="1">
    <location>
        <begin position="68"/>
        <end position="103"/>
    </location>
</feature>
<reference evidence="2 3" key="1">
    <citation type="submission" date="2018-04" db="EMBL/GenBank/DDBJ databases">
        <title>Pelagivirga bohaiensis gen. nov., sp. nov., a bacterium isolated from the Bohai Sea.</title>
        <authorList>
            <person name="Ji X."/>
        </authorList>
    </citation>
    <scope>NUCLEOTIDE SEQUENCE [LARGE SCALE GENOMIC DNA]</scope>
    <source>
        <strain evidence="2 3">BH-SD19</strain>
    </source>
</reference>
<dbReference type="Proteomes" id="UP000244446">
    <property type="component" value="Unassembled WGS sequence"/>
</dbReference>
<accession>A0A2T7G4Z7</accession>
<gene>
    <name evidence="2" type="ORF">DC366_14030</name>
</gene>
<feature type="compositionally biased region" description="Acidic residues" evidence="1">
    <location>
        <begin position="90"/>
        <end position="103"/>
    </location>
</feature>
<evidence type="ECO:0000313" key="2">
    <source>
        <dbReference type="EMBL" id="PVA09498.1"/>
    </source>
</evidence>
<dbReference type="EMBL" id="QCYH01000008">
    <property type="protein sequence ID" value="PVA09498.1"/>
    <property type="molecule type" value="Genomic_DNA"/>
</dbReference>